<evidence type="ECO:0000313" key="9">
    <source>
        <dbReference type="Proteomes" id="UP001302349"/>
    </source>
</evidence>
<keyword evidence="7" id="KW-0346">Stress response</keyword>
<evidence type="ECO:0000256" key="7">
    <source>
        <dbReference type="ARBA" id="ARBA00023016"/>
    </source>
</evidence>
<keyword evidence="4" id="KW-0255">Endonuclease</keyword>
<dbReference type="Proteomes" id="UP001302349">
    <property type="component" value="Chromosome"/>
</dbReference>
<evidence type="ECO:0000256" key="3">
    <source>
        <dbReference type="ARBA" id="ARBA00022722"/>
    </source>
</evidence>
<dbReference type="EMBL" id="CP136051">
    <property type="protein sequence ID" value="WOK09453.1"/>
    <property type="molecule type" value="Genomic_DNA"/>
</dbReference>
<evidence type="ECO:0000256" key="2">
    <source>
        <dbReference type="ARBA" id="ARBA00022649"/>
    </source>
</evidence>
<reference evidence="8 9" key="1">
    <citation type="journal article" date="2023" name="Microbiol. Resour. Announc.">
        <title>Complete Genome Sequence of Imperialibacter roseus strain P4T.</title>
        <authorList>
            <person name="Tizabi D.R."/>
            <person name="Bachvaroff T."/>
            <person name="Hill R.T."/>
        </authorList>
    </citation>
    <scope>NUCLEOTIDE SEQUENCE [LARGE SCALE GENOMIC DNA]</scope>
    <source>
        <strain evidence="8 9">P4T</strain>
    </source>
</reference>
<evidence type="ECO:0000256" key="4">
    <source>
        <dbReference type="ARBA" id="ARBA00022759"/>
    </source>
</evidence>
<evidence type="ECO:0000313" key="8">
    <source>
        <dbReference type="EMBL" id="WOK09453.1"/>
    </source>
</evidence>
<keyword evidence="9" id="KW-1185">Reference proteome</keyword>
<keyword evidence="3" id="KW-0540">Nuclease</keyword>
<dbReference type="SUPFAM" id="SSF54786">
    <property type="entry name" value="YcfA/nrd intein domain"/>
    <property type="match status" value="1"/>
</dbReference>
<dbReference type="InterPro" id="IPR012933">
    <property type="entry name" value="HicA_mRNA_interferase"/>
</dbReference>
<gene>
    <name evidence="8" type="ORF">RT717_12465</name>
</gene>
<dbReference type="Pfam" id="PF07927">
    <property type="entry name" value="HicA_toxin"/>
    <property type="match status" value="1"/>
</dbReference>
<keyword evidence="6" id="KW-0694">RNA-binding</keyword>
<sequence length="63" mass="7169">MPDYSSNGIIKKLLEVGFTLDRVKGSHHIYKNREGKRVVVPHPKKDLPKGTFNSILRQAGLQR</sequence>
<comment type="similarity">
    <text evidence="1">Belongs to the HicA mRNA interferase family.</text>
</comment>
<keyword evidence="5" id="KW-0378">Hydrolase</keyword>
<dbReference type="PANTHER" id="PTHR34873">
    <property type="entry name" value="SSR1766 PROTEIN"/>
    <property type="match status" value="1"/>
</dbReference>
<keyword evidence="2" id="KW-1277">Toxin-antitoxin system</keyword>
<dbReference type="RefSeq" id="WP_317492071.1">
    <property type="nucleotide sequence ID" value="NZ_CP136051.1"/>
</dbReference>
<dbReference type="PANTHER" id="PTHR34873:SF3">
    <property type="entry name" value="ADDICTION MODULE TOXIN, HICA FAMILY"/>
    <property type="match status" value="1"/>
</dbReference>
<evidence type="ECO:0000256" key="6">
    <source>
        <dbReference type="ARBA" id="ARBA00022884"/>
    </source>
</evidence>
<evidence type="ECO:0000256" key="1">
    <source>
        <dbReference type="ARBA" id="ARBA00006620"/>
    </source>
</evidence>
<evidence type="ECO:0000256" key="5">
    <source>
        <dbReference type="ARBA" id="ARBA00022801"/>
    </source>
</evidence>
<organism evidence="8 9">
    <name type="scientific">Imperialibacter roseus</name>
    <dbReference type="NCBI Taxonomy" id="1324217"/>
    <lineage>
        <taxon>Bacteria</taxon>
        <taxon>Pseudomonadati</taxon>
        <taxon>Bacteroidota</taxon>
        <taxon>Cytophagia</taxon>
        <taxon>Cytophagales</taxon>
        <taxon>Flammeovirgaceae</taxon>
        <taxon>Imperialibacter</taxon>
    </lineage>
</organism>
<name>A0ABZ0IWN2_9BACT</name>
<protein>
    <submittedName>
        <fullName evidence="8">Type II toxin-antitoxin system HicA family toxin</fullName>
    </submittedName>
</protein>
<proteinExistence type="inferred from homology"/>
<dbReference type="Gene3D" id="3.30.920.30">
    <property type="entry name" value="Hypothetical protein"/>
    <property type="match status" value="1"/>
</dbReference>
<dbReference type="InterPro" id="IPR038570">
    <property type="entry name" value="HicA_sf"/>
</dbReference>
<accession>A0ABZ0IWN2</accession>